<reference evidence="3 4" key="1">
    <citation type="journal article" date="2019" name="Int. J. Syst. Evol. Microbiol.">
        <title>The Global Catalogue of Microorganisms (GCM) 10K type strain sequencing project: providing services to taxonomists for standard genome sequencing and annotation.</title>
        <authorList>
            <consortium name="The Broad Institute Genomics Platform"/>
            <consortium name="The Broad Institute Genome Sequencing Center for Infectious Disease"/>
            <person name="Wu L."/>
            <person name="Ma J."/>
        </authorList>
    </citation>
    <scope>NUCLEOTIDE SEQUENCE [LARGE SCALE GENOMIC DNA]</scope>
    <source>
        <strain evidence="3 4">GX26</strain>
    </source>
</reference>
<organism evidence="3 4">
    <name type="scientific">Halorubellus litoreus</name>
    <dbReference type="NCBI Taxonomy" id="755308"/>
    <lineage>
        <taxon>Archaea</taxon>
        <taxon>Methanobacteriati</taxon>
        <taxon>Methanobacteriota</taxon>
        <taxon>Stenosarchaea group</taxon>
        <taxon>Halobacteria</taxon>
        <taxon>Halobacteriales</taxon>
        <taxon>Halorubellaceae</taxon>
        <taxon>Halorubellus</taxon>
    </lineage>
</organism>
<gene>
    <name evidence="3" type="ORF">ACFQGB_01400</name>
</gene>
<keyword evidence="2" id="KW-1133">Transmembrane helix</keyword>
<feature type="region of interest" description="Disordered" evidence="1">
    <location>
        <begin position="213"/>
        <end position="293"/>
    </location>
</feature>
<feature type="transmembrane region" description="Helical" evidence="2">
    <location>
        <begin position="31"/>
        <end position="53"/>
    </location>
</feature>
<keyword evidence="2" id="KW-0472">Membrane</keyword>
<dbReference type="RefSeq" id="WP_336348538.1">
    <property type="nucleotide sequence ID" value="NZ_JAZAQL010000001.1"/>
</dbReference>
<dbReference type="EMBL" id="JBHSXN010000001">
    <property type="protein sequence ID" value="MFC6951506.1"/>
    <property type="molecule type" value="Genomic_DNA"/>
</dbReference>
<feature type="transmembrane region" description="Helical" evidence="2">
    <location>
        <begin position="122"/>
        <end position="146"/>
    </location>
</feature>
<keyword evidence="2" id="KW-0812">Transmembrane</keyword>
<keyword evidence="4" id="KW-1185">Reference proteome</keyword>
<feature type="compositionally biased region" description="Acidic residues" evidence="1">
    <location>
        <begin position="213"/>
        <end position="227"/>
    </location>
</feature>
<feature type="transmembrane region" description="Helical" evidence="2">
    <location>
        <begin position="90"/>
        <end position="110"/>
    </location>
</feature>
<comment type="caution">
    <text evidence="3">The sequence shown here is derived from an EMBL/GenBank/DDBJ whole genome shotgun (WGS) entry which is preliminary data.</text>
</comment>
<dbReference type="Proteomes" id="UP001596395">
    <property type="component" value="Unassembled WGS sequence"/>
</dbReference>
<proteinExistence type="predicted"/>
<feature type="compositionally biased region" description="Basic and acidic residues" evidence="1">
    <location>
        <begin position="231"/>
        <end position="250"/>
    </location>
</feature>
<evidence type="ECO:0000256" key="2">
    <source>
        <dbReference type="SAM" id="Phobius"/>
    </source>
</evidence>
<accession>A0ABD5VC38</accession>
<evidence type="ECO:0000313" key="4">
    <source>
        <dbReference type="Proteomes" id="UP001596395"/>
    </source>
</evidence>
<sequence length="293" mass="29409">MSGRDDEDLFDVDDLRAASGRAARGLRAQPVVVGVALAVVAVAVALALVPHALGTVGADAVDTGSGPTPDPESADGAQQRYQNYLTNLTFLFAPTLLPVVAVGVAFAGAVRARGTRLTRVGSVVVGSAVGILVGYVAFVGVGHLAYSEAAEGYIVEQFPVTLRFGAIATNALALAAVTAVGSALAGVAGTLVEPDPSGGVAGDDGIDVAEDADVASGGEDDGDDDDATGASRDDDGSRGRERPERVHADDATADGSGPASDYRDTGSQRTSGSHTPTYDPDGRNWDGTGDDGD</sequence>
<feature type="transmembrane region" description="Helical" evidence="2">
    <location>
        <begin position="166"/>
        <end position="187"/>
    </location>
</feature>
<protein>
    <submittedName>
        <fullName evidence="3">Uncharacterized protein</fullName>
    </submittedName>
</protein>
<evidence type="ECO:0000313" key="3">
    <source>
        <dbReference type="EMBL" id="MFC6951506.1"/>
    </source>
</evidence>
<feature type="compositionally biased region" description="Polar residues" evidence="1">
    <location>
        <begin position="267"/>
        <end position="276"/>
    </location>
</feature>
<evidence type="ECO:0000256" key="1">
    <source>
        <dbReference type="SAM" id="MobiDB-lite"/>
    </source>
</evidence>
<dbReference type="AlphaFoldDB" id="A0ABD5VC38"/>
<name>A0ABD5VC38_9EURY</name>